<organism evidence="2 3">
    <name type="scientific">Lientehia hominis</name>
    <dbReference type="NCBI Taxonomy" id="2897778"/>
    <lineage>
        <taxon>Bacteria</taxon>
        <taxon>Bacillati</taxon>
        <taxon>Bacillota</taxon>
        <taxon>Clostridia</taxon>
        <taxon>Lachnospirales</taxon>
        <taxon>Lachnospiraceae</taxon>
        <taxon>Lientehia</taxon>
    </lineage>
</organism>
<evidence type="ECO:0000256" key="1">
    <source>
        <dbReference type="SAM" id="Phobius"/>
    </source>
</evidence>
<feature type="transmembrane region" description="Helical" evidence="1">
    <location>
        <begin position="154"/>
        <end position="173"/>
    </location>
</feature>
<feature type="transmembrane region" description="Helical" evidence="1">
    <location>
        <begin position="353"/>
        <end position="378"/>
    </location>
</feature>
<evidence type="ECO:0000313" key="2">
    <source>
        <dbReference type="EMBL" id="MCD2492613.1"/>
    </source>
</evidence>
<accession>A0AAP2W7M8</accession>
<keyword evidence="1" id="KW-0812">Transmembrane</keyword>
<sequence>MRRRKMLSRMGIVFFLLFWLLFPMSVRAESLEEQADDYDYSGAQEVMDDALEESAPTFSSMVNALVSGKIGETVKKVPVYLKNSLLSEISINRKSLGHVLLIAAFGTIFSGLASSFQDKQAGETGFYVTYLLLLSLLLTAFFEAAEVAKDTVTHVMEFMGALLPAFTLAVAATGKTMTSVFSYEFIMGAVSIVEWLFQVLFLPGIQIYVVLSLVNHISKEEILTKMTELLELVLSWGLKTVIGLVVGYGAIQSMVLPLADSMKTGVVTKALSAIPGIGGGAGAAASLITGTASLIKNGIGAAALIALLLICSVPVLKLAVITILYHGAAAMVQPVADERVTECLSGVASGTRLLLKVTTASAGMFLLTIGILCAFTSVQI</sequence>
<protein>
    <submittedName>
        <fullName evidence="2">Stage III sporulation protein AE</fullName>
    </submittedName>
</protein>
<feature type="transmembrane region" description="Helical" evidence="1">
    <location>
        <begin position="185"/>
        <end position="209"/>
    </location>
</feature>
<evidence type="ECO:0000313" key="3">
    <source>
        <dbReference type="Proteomes" id="UP001299265"/>
    </source>
</evidence>
<gene>
    <name evidence="2" type="ORF">LQE92_08230</name>
</gene>
<keyword evidence="3" id="KW-1185">Reference proteome</keyword>
<feature type="transmembrane region" description="Helical" evidence="1">
    <location>
        <begin position="301"/>
        <end position="325"/>
    </location>
</feature>
<proteinExistence type="predicted"/>
<feature type="transmembrane region" description="Helical" evidence="1">
    <location>
        <begin position="95"/>
        <end position="113"/>
    </location>
</feature>
<reference evidence="2 3" key="1">
    <citation type="submission" date="2021-11" db="EMBL/GenBank/DDBJ databases">
        <title>Lacrimispora sp. nov. NSJ-141 isolated from human feces.</title>
        <authorList>
            <person name="Abdugheni R."/>
        </authorList>
    </citation>
    <scope>NUCLEOTIDE SEQUENCE [LARGE SCALE GENOMIC DNA]</scope>
    <source>
        <strain evidence="2 3">NSJ-141</strain>
    </source>
</reference>
<dbReference type="InterPro" id="IPR014194">
    <property type="entry name" value="Spore_III_AE"/>
</dbReference>
<feature type="transmembrane region" description="Helical" evidence="1">
    <location>
        <begin position="271"/>
        <end position="295"/>
    </location>
</feature>
<feature type="transmembrane region" description="Helical" evidence="1">
    <location>
        <begin position="229"/>
        <end position="251"/>
    </location>
</feature>
<keyword evidence="1" id="KW-0472">Membrane</keyword>
<dbReference type="Pfam" id="PF09546">
    <property type="entry name" value="Spore_III_AE"/>
    <property type="match status" value="1"/>
</dbReference>
<comment type="caution">
    <text evidence="2">The sequence shown here is derived from an EMBL/GenBank/DDBJ whole genome shotgun (WGS) entry which is preliminary data.</text>
</comment>
<dbReference type="AlphaFoldDB" id="A0AAP2W7M8"/>
<dbReference type="Proteomes" id="UP001299265">
    <property type="component" value="Unassembled WGS sequence"/>
</dbReference>
<name>A0AAP2W7M8_9FIRM</name>
<keyword evidence="1" id="KW-1133">Transmembrane helix</keyword>
<feature type="transmembrane region" description="Helical" evidence="1">
    <location>
        <begin position="125"/>
        <end position="142"/>
    </location>
</feature>
<dbReference type="EMBL" id="JAJNOR010000004">
    <property type="protein sequence ID" value="MCD2492613.1"/>
    <property type="molecule type" value="Genomic_DNA"/>
</dbReference>
<dbReference type="RefSeq" id="WP_231062498.1">
    <property type="nucleotide sequence ID" value="NZ_JAJNOR010000004.1"/>
</dbReference>